<sequence length="213" mass="22644">VLLQSASGAFPLDTALCEAINVPMDKLKWTSPFSSHRASLSHVSQSSSRRADASDDGQGAPSEPEFCQQPAEPAAGIQSPSHLSKSVWAAETGVACSGHPASEHSQSDSGQSSGSGGSETASPSCPGKRMLDTESLIWATAVALAWLEHSSASYFIEWEMIAAKASMWLSAQDIPEGRDLASIKAAANQLFIILRHWDENLQLNMLCYNPNSV</sequence>
<dbReference type="AlphaFoldDB" id="Q4S6B5"/>
<evidence type="ECO:0000313" key="2">
    <source>
        <dbReference type="EMBL" id="CAG03817.1"/>
    </source>
</evidence>
<gene>
    <name evidence="2" type="ORF">GSTENG00023362001</name>
</gene>
<proteinExistence type="predicted"/>
<feature type="non-terminal residue" evidence="2">
    <location>
        <position position="1"/>
    </location>
</feature>
<reference evidence="2" key="2">
    <citation type="submission" date="2004-02" db="EMBL/GenBank/DDBJ databases">
        <authorList>
            <consortium name="Genoscope"/>
            <consortium name="Whitehead Institute Centre for Genome Research"/>
        </authorList>
    </citation>
    <scope>NUCLEOTIDE SEQUENCE</scope>
</reference>
<feature type="compositionally biased region" description="Low complexity" evidence="1">
    <location>
        <begin position="107"/>
        <end position="124"/>
    </location>
</feature>
<dbReference type="PANTHER" id="PTHR46299:SF1">
    <property type="entry name" value="VON WILLEBRAND FACTOR A DOMAIN-CONTAINING PROTEIN 5B1"/>
    <property type="match status" value="1"/>
</dbReference>
<reference evidence="2" key="1">
    <citation type="journal article" date="2004" name="Nature">
        <title>Genome duplication in the teleost fish Tetraodon nigroviridis reveals the early vertebrate proto-karyotype.</title>
        <authorList>
            <person name="Jaillon O."/>
            <person name="Aury J.-M."/>
            <person name="Brunet F."/>
            <person name="Petit J.-L."/>
            <person name="Stange-Thomann N."/>
            <person name="Mauceli E."/>
            <person name="Bouneau L."/>
            <person name="Fischer C."/>
            <person name="Ozouf-Costaz C."/>
            <person name="Bernot A."/>
            <person name="Nicaud S."/>
            <person name="Jaffe D."/>
            <person name="Fisher S."/>
            <person name="Lutfalla G."/>
            <person name="Dossat C."/>
            <person name="Segurens B."/>
            <person name="Dasilva C."/>
            <person name="Salanoubat M."/>
            <person name="Levy M."/>
            <person name="Boudet N."/>
            <person name="Castellano S."/>
            <person name="Anthouard V."/>
            <person name="Jubin C."/>
            <person name="Castelli V."/>
            <person name="Katinka M."/>
            <person name="Vacherie B."/>
            <person name="Biemont C."/>
            <person name="Skalli Z."/>
            <person name="Cattolico L."/>
            <person name="Poulain J."/>
            <person name="De Berardinis V."/>
            <person name="Cruaud C."/>
            <person name="Duprat S."/>
            <person name="Brottier P."/>
            <person name="Coutanceau J.-P."/>
            <person name="Gouzy J."/>
            <person name="Parra G."/>
            <person name="Lardier G."/>
            <person name="Chapple C."/>
            <person name="McKernan K.J."/>
            <person name="McEwan P."/>
            <person name="Bosak S."/>
            <person name="Kellis M."/>
            <person name="Volff J.-N."/>
            <person name="Guigo R."/>
            <person name="Zody M.C."/>
            <person name="Mesirov J."/>
            <person name="Lindblad-Toh K."/>
            <person name="Birren B."/>
            <person name="Nusbaum C."/>
            <person name="Kahn D."/>
            <person name="Robinson-Rechavi M."/>
            <person name="Laudet V."/>
            <person name="Schachter V."/>
            <person name="Quetier F."/>
            <person name="Saurin W."/>
            <person name="Scarpelli C."/>
            <person name="Wincker P."/>
            <person name="Lander E.S."/>
            <person name="Weissenbach J."/>
            <person name="Roest Crollius H."/>
        </authorList>
    </citation>
    <scope>NUCLEOTIDE SEQUENCE [LARGE SCALE GENOMIC DNA]</scope>
</reference>
<evidence type="ECO:0000256" key="1">
    <source>
        <dbReference type="SAM" id="MobiDB-lite"/>
    </source>
</evidence>
<dbReference type="PANTHER" id="PTHR46299">
    <property type="entry name" value="VON WILLEBRAND FACTOR A DOMAIN-CONTAINING PROTEIN 5B2-RELATED"/>
    <property type="match status" value="1"/>
</dbReference>
<comment type="caution">
    <text evidence="2">The sequence shown here is derived from an EMBL/GenBank/DDBJ whole genome shotgun (WGS) entry which is preliminary data.</text>
</comment>
<dbReference type="KEGG" id="tng:GSTEN00023362G001"/>
<dbReference type="OrthoDB" id="1729737at2759"/>
<feature type="region of interest" description="Disordered" evidence="1">
    <location>
        <begin position="40"/>
        <end position="82"/>
    </location>
</feature>
<dbReference type="EMBL" id="CAAE01014729">
    <property type="protein sequence ID" value="CAG03817.1"/>
    <property type="molecule type" value="Genomic_DNA"/>
</dbReference>
<accession>Q4S6B5</accession>
<organism evidence="2">
    <name type="scientific">Tetraodon nigroviridis</name>
    <name type="common">Spotted green pufferfish</name>
    <name type="synonym">Chelonodon nigroviridis</name>
    <dbReference type="NCBI Taxonomy" id="99883"/>
    <lineage>
        <taxon>Eukaryota</taxon>
        <taxon>Metazoa</taxon>
        <taxon>Chordata</taxon>
        <taxon>Craniata</taxon>
        <taxon>Vertebrata</taxon>
        <taxon>Euteleostomi</taxon>
        <taxon>Actinopterygii</taxon>
        <taxon>Neopterygii</taxon>
        <taxon>Teleostei</taxon>
        <taxon>Neoteleostei</taxon>
        <taxon>Acanthomorphata</taxon>
        <taxon>Eupercaria</taxon>
        <taxon>Tetraodontiformes</taxon>
        <taxon>Tetradontoidea</taxon>
        <taxon>Tetraodontidae</taxon>
        <taxon>Tetraodon</taxon>
    </lineage>
</organism>
<feature type="region of interest" description="Disordered" evidence="1">
    <location>
        <begin position="95"/>
        <end position="127"/>
    </location>
</feature>
<protein>
    <submittedName>
        <fullName evidence="2">(spotted green pufferfish) hypothetical protein</fullName>
    </submittedName>
</protein>
<dbReference type="InterPro" id="IPR052627">
    <property type="entry name" value="VWA_domain-containing"/>
</dbReference>
<name>Q4S6B5_TETNG</name>